<sequence>MTTNTERFWNANFDELKLGYSKHDHTFTCLLCGTQTEQGVIYALHDNFYDAEKFMRIHIETAHQSVFDYLISLDKKMTGLTEHQNSLLRLFYQGKNDAQIQMEMDIGSASTIRNHRFVLKEKERQAKVFLAMMELLKEKDQHAPEIINYHQTATMIDDRYNMTQDEADKVLKKYFPDGPDGPLLNFTMKEKYKIVILTHIAKLFQHGQLYTEKEVNAVLKNLFDDYVTLRRYLIEYGFLDRKDDCSQYWVKN</sequence>
<reference evidence="2" key="1">
    <citation type="submission" date="2023-03" db="EMBL/GenBank/DDBJ databases">
        <title>Andean soil-derived lignocellulolytic bacterial consortium as a source of novel taxa and putative plastic-active enzymes.</title>
        <authorList>
            <person name="Diaz-Garcia L."/>
            <person name="Chuvochina M."/>
            <person name="Feuerriegel G."/>
            <person name="Bunk B."/>
            <person name="Sproer C."/>
            <person name="Streit W.R."/>
            <person name="Rodriguez L.M."/>
            <person name="Overmann J."/>
            <person name="Jimenez D.J."/>
        </authorList>
    </citation>
    <scope>NUCLEOTIDE SEQUENCE</scope>
    <source>
        <strain evidence="2">MAG 2441</strain>
    </source>
</reference>
<evidence type="ECO:0000259" key="1">
    <source>
        <dbReference type="Pfam" id="PF09860"/>
    </source>
</evidence>
<evidence type="ECO:0000313" key="3">
    <source>
        <dbReference type="Proteomes" id="UP001178662"/>
    </source>
</evidence>
<protein>
    <submittedName>
        <fullName evidence="2">DUF2087 domain-containing protein</fullName>
    </submittedName>
</protein>
<dbReference type="Pfam" id="PF09860">
    <property type="entry name" value="DUF2087"/>
    <property type="match status" value="1"/>
</dbReference>
<gene>
    <name evidence="2" type="ORF">P0Y55_08110</name>
</gene>
<organism evidence="2 3">
    <name type="scientific">Candidatus Cohnella colombiensis</name>
    <dbReference type="NCBI Taxonomy" id="3121368"/>
    <lineage>
        <taxon>Bacteria</taxon>
        <taxon>Bacillati</taxon>
        <taxon>Bacillota</taxon>
        <taxon>Bacilli</taxon>
        <taxon>Bacillales</taxon>
        <taxon>Paenibacillaceae</taxon>
        <taxon>Cohnella</taxon>
    </lineage>
</organism>
<dbReference type="AlphaFoldDB" id="A0AA95F007"/>
<keyword evidence="3" id="KW-1185">Reference proteome</keyword>
<dbReference type="Proteomes" id="UP001178662">
    <property type="component" value="Chromosome"/>
</dbReference>
<feature type="domain" description="DUF2087" evidence="1">
    <location>
        <begin position="185"/>
        <end position="250"/>
    </location>
</feature>
<name>A0AA95F007_9BACL</name>
<dbReference type="EMBL" id="CP119317">
    <property type="protein sequence ID" value="WEK55999.1"/>
    <property type="molecule type" value="Genomic_DNA"/>
</dbReference>
<evidence type="ECO:0000313" key="2">
    <source>
        <dbReference type="EMBL" id="WEK55999.1"/>
    </source>
</evidence>
<proteinExistence type="predicted"/>
<dbReference type="InterPro" id="IPR018656">
    <property type="entry name" value="DUF2087"/>
</dbReference>
<accession>A0AA95F007</accession>